<dbReference type="InterPro" id="IPR007652">
    <property type="entry name" value="A1-4-GlycosylTfrase_dom"/>
</dbReference>
<proteinExistence type="predicted"/>
<dbReference type="InterPro" id="IPR044789">
    <property type="entry name" value="Put_A1-4-GlycosylTfrase_plant"/>
</dbReference>
<keyword evidence="1" id="KW-0812">Transmembrane</keyword>
<dbReference type="InterPro" id="IPR007577">
    <property type="entry name" value="GlycoTrfase_DXD_sugar-bd_CS"/>
</dbReference>
<evidence type="ECO:0000313" key="4">
    <source>
        <dbReference type="Proteomes" id="UP000306102"/>
    </source>
</evidence>
<feature type="transmembrane region" description="Helical" evidence="1">
    <location>
        <begin position="28"/>
        <end position="50"/>
    </location>
</feature>
<accession>A0A4S4DT95</accession>
<keyword evidence="1" id="KW-1133">Transmembrane helix</keyword>
<dbReference type="Proteomes" id="UP000306102">
    <property type="component" value="Unassembled WGS sequence"/>
</dbReference>
<reference evidence="3 4" key="1">
    <citation type="journal article" date="2018" name="Proc. Natl. Acad. Sci. U.S.A.">
        <title>Draft genome sequence of Camellia sinensis var. sinensis provides insights into the evolution of the tea genome and tea quality.</title>
        <authorList>
            <person name="Wei C."/>
            <person name="Yang H."/>
            <person name="Wang S."/>
            <person name="Zhao J."/>
            <person name="Liu C."/>
            <person name="Gao L."/>
            <person name="Xia E."/>
            <person name="Lu Y."/>
            <person name="Tai Y."/>
            <person name="She G."/>
            <person name="Sun J."/>
            <person name="Cao H."/>
            <person name="Tong W."/>
            <person name="Gao Q."/>
            <person name="Li Y."/>
            <person name="Deng W."/>
            <person name="Jiang X."/>
            <person name="Wang W."/>
            <person name="Chen Q."/>
            <person name="Zhang S."/>
            <person name="Li H."/>
            <person name="Wu J."/>
            <person name="Wang P."/>
            <person name="Li P."/>
            <person name="Shi C."/>
            <person name="Zheng F."/>
            <person name="Jian J."/>
            <person name="Huang B."/>
            <person name="Shan D."/>
            <person name="Shi M."/>
            <person name="Fang C."/>
            <person name="Yue Y."/>
            <person name="Li F."/>
            <person name="Li D."/>
            <person name="Wei S."/>
            <person name="Han B."/>
            <person name="Jiang C."/>
            <person name="Yin Y."/>
            <person name="Xia T."/>
            <person name="Zhang Z."/>
            <person name="Bennetzen J.L."/>
            <person name="Zhao S."/>
            <person name="Wan X."/>
        </authorList>
    </citation>
    <scope>NUCLEOTIDE SEQUENCE [LARGE SCALE GENOMIC DNA]</scope>
    <source>
        <strain evidence="4">cv. Shuchazao</strain>
        <tissue evidence="3">Leaf</tissue>
    </source>
</reference>
<name>A0A4S4DT95_CAMSN</name>
<feature type="domain" description="Alpha 1,4-glycosyltransferase" evidence="2">
    <location>
        <begin position="280"/>
        <end position="402"/>
    </location>
</feature>
<dbReference type="InterPro" id="IPR029044">
    <property type="entry name" value="Nucleotide-diphossugar_trans"/>
</dbReference>
<dbReference type="PANTHER" id="PTHR46781:SF2">
    <property type="entry name" value="ALPHA 1,4-GLYCOSYLTRANSFERASE FAMILY PROTEIN"/>
    <property type="match status" value="1"/>
</dbReference>
<evidence type="ECO:0000259" key="2">
    <source>
        <dbReference type="Pfam" id="PF04572"/>
    </source>
</evidence>
<keyword evidence="1" id="KW-0472">Membrane</keyword>
<comment type="caution">
    <text evidence="3">The sequence shown here is derived from an EMBL/GenBank/DDBJ whole genome shotgun (WGS) entry which is preliminary data.</text>
</comment>
<evidence type="ECO:0000256" key="1">
    <source>
        <dbReference type="SAM" id="Phobius"/>
    </source>
</evidence>
<dbReference type="STRING" id="542762.A0A4S4DT95"/>
<dbReference type="AlphaFoldDB" id="A0A4S4DT95"/>
<sequence>MSSLQLRSTTTTPSSKMFDSPRLGRAKLPIFSTISFAAILLIIIFANSLISNLSLHSVAHHNNQQQKLKSTSTHELLSLKEEVVTEPHIETPSSKKESSELEIFKKTTLTTQFHGRVTEFLDDHCRGQFFMTWISPAKSFGPREFLALESLFKANPRGCLLILSRTMDSAFGFRILKPLLELGFRVLAVRPNLSSLFKNTPAESWFDDIKTGNKDPGEIPLAQNLSNLIRLAVLYKYGGVYLDTDFIVLRNFSVLRNSLGAQSVDGSGKWTRLNNAVLVFDKNHPILYKFMEEFATTFDGNKWGHNGPYLVSRVVEKMETEGPKGNFTVLPPMAFYPVDWIRIGGLFEKPTNRAHSKWIEAKLFQLTWASYGVHLWNRESSRLRIEEGSIIGRLISSHCVICRPIYSS</sequence>
<organism evidence="3 4">
    <name type="scientific">Camellia sinensis var. sinensis</name>
    <name type="common">China tea</name>
    <dbReference type="NCBI Taxonomy" id="542762"/>
    <lineage>
        <taxon>Eukaryota</taxon>
        <taxon>Viridiplantae</taxon>
        <taxon>Streptophyta</taxon>
        <taxon>Embryophyta</taxon>
        <taxon>Tracheophyta</taxon>
        <taxon>Spermatophyta</taxon>
        <taxon>Magnoliopsida</taxon>
        <taxon>eudicotyledons</taxon>
        <taxon>Gunneridae</taxon>
        <taxon>Pentapetalae</taxon>
        <taxon>asterids</taxon>
        <taxon>Ericales</taxon>
        <taxon>Theaceae</taxon>
        <taxon>Camellia</taxon>
    </lineage>
</organism>
<dbReference type="Gene3D" id="3.90.550.20">
    <property type="match status" value="1"/>
</dbReference>
<protein>
    <recommendedName>
        <fullName evidence="2">Alpha 1,4-glycosyltransferase domain-containing protein</fullName>
    </recommendedName>
</protein>
<dbReference type="EMBL" id="SDRB02010431">
    <property type="protein sequence ID" value="THG06460.1"/>
    <property type="molecule type" value="Genomic_DNA"/>
</dbReference>
<dbReference type="Pfam" id="PF04488">
    <property type="entry name" value="Gly_transf_sug"/>
    <property type="match status" value="1"/>
</dbReference>
<dbReference type="PANTHER" id="PTHR46781">
    <property type="entry name" value="ALPHA 1,4-GLYCOSYLTRANSFERASE FAMILY PROTEIN"/>
    <property type="match status" value="1"/>
</dbReference>
<gene>
    <name evidence="3" type="ORF">TEA_029104</name>
</gene>
<evidence type="ECO:0000313" key="3">
    <source>
        <dbReference type="EMBL" id="THG06460.1"/>
    </source>
</evidence>
<dbReference type="Pfam" id="PF04572">
    <property type="entry name" value="Gb3_synth"/>
    <property type="match status" value="1"/>
</dbReference>
<keyword evidence="4" id="KW-1185">Reference proteome</keyword>
<dbReference type="SUPFAM" id="SSF53448">
    <property type="entry name" value="Nucleotide-diphospho-sugar transferases"/>
    <property type="match status" value="1"/>
</dbReference>